<organism evidence="2 3">
    <name type="scientific">Paracraurococcus ruber</name>
    <dbReference type="NCBI Taxonomy" id="77675"/>
    <lineage>
        <taxon>Bacteria</taxon>
        <taxon>Pseudomonadati</taxon>
        <taxon>Pseudomonadota</taxon>
        <taxon>Alphaproteobacteria</taxon>
        <taxon>Acetobacterales</taxon>
        <taxon>Roseomonadaceae</taxon>
        <taxon>Paracraurococcus</taxon>
    </lineage>
</organism>
<name>A0ABS1D5X8_9PROT</name>
<sequence length="425" mass="44935">MDGSGSSPFPFLMVGAGPHRLALRALRSLDAPGPLLLHCRGIEVGRLEPRGRIAAGTILELPVARLPHVPLPAELRLSATPDGPDLAPPWPLAGAAAALTLLGPPSVRAEDLYLDHGMLRGTGREERNGLIEPVLYARINGATARAVSVDPPVGLPEGGCAFRFALPILPADLAEAGLTVELHMVGQDTPLGHFAWTRAGAGAQDRRLAELEARLRQMEEEQSVLQRDLQEKLRRQVAVQQERVNGFIAAAATLLLDRLATAPGAEQDALRGLLALTAPPQAAVPAGEASGRQVRVAPEDGVFGAGWHMEEVYPSGSFRWMSPRGLVLNPAPERLLAGVTLEVCHLYRADAPALTATLDDAAAAVEVEADEYGGFRVHIAPPAPRAVRLLRLVSLTGGSPSEDAGGTDRRVLSLAVSRVVFDYAG</sequence>
<comment type="caution">
    <text evidence="2">The sequence shown here is derived from an EMBL/GenBank/DDBJ whole genome shotgun (WGS) entry which is preliminary data.</text>
</comment>
<evidence type="ECO:0000256" key="1">
    <source>
        <dbReference type="SAM" id="Coils"/>
    </source>
</evidence>
<protein>
    <submittedName>
        <fullName evidence="2">Uncharacterized protein</fullName>
    </submittedName>
</protein>
<proteinExistence type="predicted"/>
<dbReference type="Proteomes" id="UP000697995">
    <property type="component" value="Unassembled WGS sequence"/>
</dbReference>
<gene>
    <name evidence="2" type="ORF">CKO45_29350</name>
</gene>
<feature type="coiled-coil region" evidence="1">
    <location>
        <begin position="201"/>
        <end position="235"/>
    </location>
</feature>
<evidence type="ECO:0000313" key="2">
    <source>
        <dbReference type="EMBL" id="MBK1662295.1"/>
    </source>
</evidence>
<keyword evidence="1" id="KW-0175">Coiled coil</keyword>
<keyword evidence="3" id="KW-1185">Reference proteome</keyword>
<dbReference type="EMBL" id="NRSG01000509">
    <property type="protein sequence ID" value="MBK1662295.1"/>
    <property type="molecule type" value="Genomic_DNA"/>
</dbReference>
<reference evidence="2 3" key="1">
    <citation type="journal article" date="2020" name="Microorganisms">
        <title>Osmotic Adaptation and Compatible Solute Biosynthesis of Phototrophic Bacteria as Revealed from Genome Analyses.</title>
        <authorList>
            <person name="Imhoff J.F."/>
            <person name="Rahn T."/>
            <person name="Kunzel S."/>
            <person name="Keller A."/>
            <person name="Neulinger S.C."/>
        </authorList>
    </citation>
    <scope>NUCLEOTIDE SEQUENCE [LARGE SCALE GENOMIC DNA]</scope>
    <source>
        <strain evidence="2 3">DSM 15382</strain>
    </source>
</reference>
<evidence type="ECO:0000313" key="3">
    <source>
        <dbReference type="Proteomes" id="UP000697995"/>
    </source>
</evidence>
<accession>A0ABS1D5X8</accession>
<dbReference type="RefSeq" id="WP_205083135.1">
    <property type="nucleotide sequence ID" value="NZ_NRSG01000509.1"/>
</dbReference>